<dbReference type="EMBL" id="BLKZ01000001">
    <property type="protein sequence ID" value="GFG91227.1"/>
    <property type="molecule type" value="Genomic_DNA"/>
</dbReference>
<sequence>MTPNYRHRMKVGDIPHTRRHGGDTLGGPEGTLGGPEWALGDPASAPGEATNPPG</sequence>
<feature type="compositionally biased region" description="Gly residues" evidence="1">
    <location>
        <begin position="23"/>
        <end position="33"/>
    </location>
</feature>
<dbReference type="AlphaFoldDB" id="A0A7I9YRP3"/>
<name>A0A7I9YRP3_MYCBU</name>
<evidence type="ECO:0000313" key="3">
    <source>
        <dbReference type="Proteomes" id="UP000465360"/>
    </source>
</evidence>
<evidence type="ECO:0000313" key="2">
    <source>
        <dbReference type="EMBL" id="GFG91227.1"/>
    </source>
</evidence>
<feature type="compositionally biased region" description="Basic and acidic residues" evidence="1">
    <location>
        <begin position="10"/>
        <end position="22"/>
    </location>
</feature>
<proteinExistence type="predicted"/>
<organism evidence="2 3">
    <name type="scientific">Mycobacterium bourgelatii</name>
    <dbReference type="NCBI Taxonomy" id="1273442"/>
    <lineage>
        <taxon>Bacteria</taxon>
        <taxon>Bacillati</taxon>
        <taxon>Actinomycetota</taxon>
        <taxon>Actinomycetes</taxon>
        <taxon>Mycobacteriales</taxon>
        <taxon>Mycobacteriaceae</taxon>
        <taxon>Mycobacterium</taxon>
    </lineage>
</organism>
<accession>A0A7I9YRP3</accession>
<gene>
    <name evidence="2" type="ORF">MBOU_32690</name>
</gene>
<dbReference type="Proteomes" id="UP000465360">
    <property type="component" value="Unassembled WGS sequence"/>
</dbReference>
<comment type="caution">
    <text evidence="2">The sequence shown here is derived from an EMBL/GenBank/DDBJ whole genome shotgun (WGS) entry which is preliminary data.</text>
</comment>
<feature type="region of interest" description="Disordered" evidence="1">
    <location>
        <begin position="1"/>
        <end position="54"/>
    </location>
</feature>
<protein>
    <submittedName>
        <fullName evidence="2">Uncharacterized protein</fullName>
    </submittedName>
</protein>
<keyword evidence="3" id="KW-1185">Reference proteome</keyword>
<evidence type="ECO:0000256" key="1">
    <source>
        <dbReference type="SAM" id="MobiDB-lite"/>
    </source>
</evidence>
<reference evidence="2 3" key="1">
    <citation type="journal article" date="2019" name="Emerg. Microbes Infect.">
        <title>Comprehensive subspecies identification of 175 nontuberculous mycobacteria species based on 7547 genomic profiles.</title>
        <authorList>
            <person name="Matsumoto Y."/>
            <person name="Kinjo T."/>
            <person name="Motooka D."/>
            <person name="Nabeya D."/>
            <person name="Jung N."/>
            <person name="Uechi K."/>
            <person name="Horii T."/>
            <person name="Iida T."/>
            <person name="Fujita J."/>
            <person name="Nakamura S."/>
        </authorList>
    </citation>
    <scope>NUCLEOTIDE SEQUENCE [LARGE SCALE GENOMIC DNA]</scope>
    <source>
        <strain evidence="2 3">JCM 30725</strain>
    </source>
</reference>